<reference evidence="3" key="1">
    <citation type="journal article" date="2019" name="Int. J. Syst. Evol. Microbiol.">
        <title>The Global Catalogue of Microorganisms (GCM) 10K type strain sequencing project: providing services to taxonomists for standard genome sequencing and annotation.</title>
        <authorList>
            <consortium name="The Broad Institute Genomics Platform"/>
            <consortium name="The Broad Institute Genome Sequencing Center for Infectious Disease"/>
            <person name="Wu L."/>
            <person name="Ma J."/>
        </authorList>
    </citation>
    <scope>NUCLEOTIDE SEQUENCE [LARGE SCALE GENOMIC DNA]</scope>
    <source>
        <strain evidence="3">CCUG 63419</strain>
    </source>
</reference>
<sequence>MKTYGKRFGFMNNPAVAAEIASLDAKKDCQRIAHLLTAYEFSWDLTRSLEVALFYTYGSDTVASLLDKTGEFEAHGQKRYDDTRLLIAHFMDTGWEHGEGARALERMNKTHSNYRIPQDDFHFVLWTFIDFPIEWMANYARRAMTAHEQQAWFNFWIGIGERMGLTNLPATKAELDAAVDAYCQQHMVPNTASARVAAATVRIMENWLPKPLRGLVNPSVYSLMEDDRFIAAVSQQRPSKAFATMVRSNLKLLGKVRKVWAIGAYPQSVKSTLNRTYPGNQYEIEQLQPVHLQRREARAVDNAVD</sequence>
<organism evidence="2 3">
    <name type="scientific">Paraperlucidibaca wandonensis</name>
    <dbReference type="NCBI Taxonomy" id="1268273"/>
    <lineage>
        <taxon>Bacteria</taxon>
        <taxon>Pseudomonadati</taxon>
        <taxon>Pseudomonadota</taxon>
        <taxon>Gammaproteobacteria</taxon>
        <taxon>Moraxellales</taxon>
        <taxon>Moraxellaceae</taxon>
        <taxon>Paraperlucidibaca</taxon>
    </lineage>
</organism>
<accession>A0ABW3HGI3</accession>
<evidence type="ECO:0000313" key="2">
    <source>
        <dbReference type="EMBL" id="MFD0950546.1"/>
    </source>
</evidence>
<dbReference type="InterPro" id="IPR046366">
    <property type="entry name" value="MPAB"/>
</dbReference>
<gene>
    <name evidence="2" type="ORF">ACFQ0F_09135</name>
</gene>
<protein>
    <submittedName>
        <fullName evidence="2">Oxygenase MpaB family protein</fullName>
    </submittedName>
</protein>
<dbReference type="EMBL" id="JBHTIT010000001">
    <property type="protein sequence ID" value="MFD0950546.1"/>
    <property type="molecule type" value="Genomic_DNA"/>
</dbReference>
<keyword evidence="3" id="KW-1185">Reference proteome</keyword>
<dbReference type="InterPro" id="IPR018713">
    <property type="entry name" value="MPAB/Lcp_cat_dom"/>
</dbReference>
<dbReference type="PANTHER" id="PTHR36124">
    <property type="match status" value="1"/>
</dbReference>
<name>A0ABW3HGI3_9GAMM</name>
<dbReference type="Proteomes" id="UP001597044">
    <property type="component" value="Unassembled WGS sequence"/>
</dbReference>
<comment type="caution">
    <text evidence="2">The sequence shown here is derived from an EMBL/GenBank/DDBJ whole genome shotgun (WGS) entry which is preliminary data.</text>
</comment>
<dbReference type="Pfam" id="PF09995">
    <property type="entry name" value="MPAB_Lcp_cat"/>
    <property type="match status" value="1"/>
</dbReference>
<dbReference type="PANTHER" id="PTHR36124:SF1">
    <property type="entry name" value="ER-BOUND OXYGENASE MPAB_MPAB'_RUBBER OXYGENASE CATALYTIC DOMAIN-CONTAINING PROTEIN"/>
    <property type="match status" value="1"/>
</dbReference>
<proteinExistence type="predicted"/>
<evidence type="ECO:0000313" key="3">
    <source>
        <dbReference type="Proteomes" id="UP001597044"/>
    </source>
</evidence>
<feature type="domain" description="ER-bound oxygenase mpaB/mpaB'/Rubber oxygenase catalytic" evidence="1">
    <location>
        <begin position="76"/>
        <end position="230"/>
    </location>
</feature>
<evidence type="ECO:0000259" key="1">
    <source>
        <dbReference type="Pfam" id="PF09995"/>
    </source>
</evidence>
<dbReference type="RefSeq" id="WP_340675996.1">
    <property type="nucleotide sequence ID" value="NZ_JBHTIT010000001.1"/>
</dbReference>